<dbReference type="NCBIfam" id="TIGR03891">
    <property type="entry name" value="thiopep_ocin"/>
    <property type="match status" value="1"/>
</dbReference>
<proteinExistence type="predicted"/>
<evidence type="ECO:0000313" key="2">
    <source>
        <dbReference type="EMBL" id="KAB2344843.1"/>
    </source>
</evidence>
<dbReference type="GO" id="GO:0008168">
    <property type="term" value="F:methyltransferase activity"/>
    <property type="evidence" value="ECO:0007669"/>
    <property type="project" value="UniProtKB-KW"/>
</dbReference>
<feature type="domain" description="Thiopeptide-type bacteriocin biosynthesis" evidence="1">
    <location>
        <begin position="6"/>
        <end position="267"/>
    </location>
</feature>
<reference evidence="2 3" key="1">
    <citation type="submission" date="2019-09" db="EMBL/GenBank/DDBJ databases">
        <title>Actinomadura physcomitrii sp. nov., a novel actinomycete isolated from moss [Physcomitrium sphaericum (Ludw) Fuernr].</title>
        <authorList>
            <person name="Zhuang X."/>
            <person name="Liu C."/>
        </authorList>
    </citation>
    <scope>NUCLEOTIDE SEQUENCE [LARGE SCALE GENOMIC DNA]</scope>
    <source>
        <strain evidence="2 3">HMC1</strain>
    </source>
</reference>
<dbReference type="Proteomes" id="UP000468735">
    <property type="component" value="Unassembled WGS sequence"/>
</dbReference>
<dbReference type="RefSeq" id="WP_151565211.1">
    <property type="nucleotide sequence ID" value="NZ_WBMT01000015.1"/>
</dbReference>
<comment type="caution">
    <text evidence="2">The sequence shown here is derived from an EMBL/GenBank/DDBJ whole genome shotgun (WGS) entry which is preliminary data.</text>
</comment>
<dbReference type="EMBL" id="WBMT01000015">
    <property type="protein sequence ID" value="KAB2344843.1"/>
    <property type="molecule type" value="Genomic_DNA"/>
</dbReference>
<sequence length="288" mass="31517">MNETFWRQSNVTFADWTSAEIAAVAQLAPVLTGARDQGLITDWFFIRKAPCWRIRYLPRAETSAGSVDQLHQQLLALAHCTPGDQLTYVTRTVYEPEQRAFGGAEAMAITHHMFSADTRHLIAYLSRVHRGDRADQRQELLILLVTELLRAAGLDWYEQGDVWARLADHRPSITTPFAGASSALPSAMRRLISADTSGLRAPGGPLEFAADWFTTYTAAGTALADLNAAEQLRRGLREVLTHLVVFAANRFGMPYDTQAAVANAATTAVFGHDPAAAPGPRARDGDDV</sequence>
<protein>
    <submittedName>
        <fullName evidence="2">Methyltransferase</fullName>
    </submittedName>
</protein>
<gene>
    <name evidence="2" type="ORF">F8566_30085</name>
</gene>
<dbReference type="OrthoDB" id="4678170at2"/>
<dbReference type="InterPro" id="IPR023809">
    <property type="entry name" value="Thiopep_bacteriocin_synth_dom"/>
</dbReference>
<keyword evidence="3" id="KW-1185">Reference proteome</keyword>
<evidence type="ECO:0000313" key="3">
    <source>
        <dbReference type="Proteomes" id="UP000468735"/>
    </source>
</evidence>
<dbReference type="AlphaFoldDB" id="A0A6H9YK95"/>
<keyword evidence="2" id="KW-0808">Transferase</keyword>
<dbReference type="GO" id="GO:0032259">
    <property type="term" value="P:methylation"/>
    <property type="evidence" value="ECO:0007669"/>
    <property type="project" value="UniProtKB-KW"/>
</dbReference>
<name>A0A6H9YK95_9ACTN</name>
<keyword evidence="2" id="KW-0489">Methyltransferase</keyword>
<evidence type="ECO:0000259" key="1">
    <source>
        <dbReference type="Pfam" id="PF14028"/>
    </source>
</evidence>
<accession>A0A6H9YK95</accession>
<dbReference type="Pfam" id="PF14028">
    <property type="entry name" value="Lant_dehydr_C"/>
    <property type="match status" value="1"/>
</dbReference>
<organism evidence="2 3">
    <name type="scientific">Actinomadura rudentiformis</name>
    <dbReference type="NCBI Taxonomy" id="359158"/>
    <lineage>
        <taxon>Bacteria</taxon>
        <taxon>Bacillati</taxon>
        <taxon>Actinomycetota</taxon>
        <taxon>Actinomycetes</taxon>
        <taxon>Streptosporangiales</taxon>
        <taxon>Thermomonosporaceae</taxon>
        <taxon>Actinomadura</taxon>
    </lineage>
</organism>